<feature type="transmembrane region" description="Helical" evidence="1">
    <location>
        <begin position="291"/>
        <end position="316"/>
    </location>
</feature>
<evidence type="ECO:0000256" key="1">
    <source>
        <dbReference type="SAM" id="Phobius"/>
    </source>
</evidence>
<protein>
    <submittedName>
        <fullName evidence="3">Uncharacterized protein</fullName>
    </submittedName>
</protein>
<evidence type="ECO:0000256" key="2">
    <source>
        <dbReference type="SAM" id="SignalP"/>
    </source>
</evidence>
<dbReference type="HOGENOM" id="CLU_657383_0_0_1"/>
<dbReference type="STRING" id="535722.E4UUV6"/>
<keyword evidence="2" id="KW-0732">Signal</keyword>
<feature type="chain" id="PRO_5003190688" evidence="2">
    <location>
        <begin position="24"/>
        <end position="394"/>
    </location>
</feature>
<dbReference type="AlphaFoldDB" id="E4UUV6"/>
<evidence type="ECO:0000313" key="4">
    <source>
        <dbReference type="Proteomes" id="UP000002669"/>
    </source>
</evidence>
<dbReference type="EMBL" id="DS989824">
    <property type="protein sequence ID" value="EFR01073.1"/>
    <property type="molecule type" value="Genomic_DNA"/>
</dbReference>
<reference evidence="4" key="1">
    <citation type="journal article" date="2012" name="MBio">
        <title>Comparative genome analysis of Trichophyton rubrum and related dermatophytes reveals candidate genes involved in infection.</title>
        <authorList>
            <person name="Martinez D.A."/>
            <person name="Oliver B.G."/>
            <person name="Graeser Y."/>
            <person name="Goldberg J.M."/>
            <person name="Li W."/>
            <person name="Martinez-Rossi N.M."/>
            <person name="Monod M."/>
            <person name="Shelest E."/>
            <person name="Barton R.C."/>
            <person name="Birch E."/>
            <person name="Brakhage A.A."/>
            <person name="Chen Z."/>
            <person name="Gurr S.J."/>
            <person name="Heiman D."/>
            <person name="Heitman J."/>
            <person name="Kosti I."/>
            <person name="Rossi A."/>
            <person name="Saif S."/>
            <person name="Samalova M."/>
            <person name="Saunders C.W."/>
            <person name="Shea T."/>
            <person name="Summerbell R.C."/>
            <person name="Xu J."/>
            <person name="Young S."/>
            <person name="Zeng Q."/>
            <person name="Birren B.W."/>
            <person name="Cuomo C.A."/>
            <person name="White T.C."/>
        </authorList>
    </citation>
    <scope>NUCLEOTIDE SEQUENCE [LARGE SCALE GENOMIC DNA]</scope>
    <source>
        <strain evidence="4">ATCC MYA-4604 / CBS 118893</strain>
    </source>
</reference>
<feature type="transmembrane region" description="Helical" evidence="1">
    <location>
        <begin position="185"/>
        <end position="206"/>
    </location>
</feature>
<accession>E4UUV6</accession>
<dbReference type="OrthoDB" id="5295335at2759"/>
<evidence type="ECO:0000313" key="3">
    <source>
        <dbReference type="EMBL" id="EFR01073.1"/>
    </source>
</evidence>
<sequence>MAEGDNGVLAALGALLGYVGAEAATTAPFEHLLWPQRQLSNFSWRSAATAALLMPMGGPLHKAALETFDALHRHGLFRGSHRGHMLSTAFFREIGWTYTMHDLGFTGKPKAIRNCLWVSALSLLGSPQLDGGSRQEEKREIARDQEVRARISCHHLIFSQATEEDKASAALPCVREGVKTPGPRIFLLLLATESTAVILAVILAVIWKTFWAILWLAPLILRLLSALFAVHREPLQSPKLTPKDHPCDFEIHSPESNGDFMVFTGPPALIQQFMRHYGHPCRSRTRESLQLTIIFLLGCVFPLGLVASTLFMPLYLRRLSTDAAIVEAFERDERFASRGEGSLLFGQTRHSPGTIRVDLKVKSYGKHAAARKAAQELLIGRNEDIEATLGEELQ</sequence>
<dbReference type="VEuPathDB" id="FungiDB:MGYG_04076"/>
<keyword evidence="1" id="KW-0812">Transmembrane</keyword>
<dbReference type="InParanoid" id="E4UUV6"/>
<dbReference type="Proteomes" id="UP000002669">
    <property type="component" value="Unassembled WGS sequence"/>
</dbReference>
<gene>
    <name evidence="3" type="ORF">MGYG_04076</name>
</gene>
<organism evidence="4">
    <name type="scientific">Arthroderma gypseum (strain ATCC MYA-4604 / CBS 118893)</name>
    <name type="common">Microsporum gypseum</name>
    <dbReference type="NCBI Taxonomy" id="535722"/>
    <lineage>
        <taxon>Eukaryota</taxon>
        <taxon>Fungi</taxon>
        <taxon>Dikarya</taxon>
        <taxon>Ascomycota</taxon>
        <taxon>Pezizomycotina</taxon>
        <taxon>Eurotiomycetes</taxon>
        <taxon>Eurotiomycetidae</taxon>
        <taxon>Onygenales</taxon>
        <taxon>Arthrodermataceae</taxon>
        <taxon>Nannizzia</taxon>
    </lineage>
</organism>
<keyword evidence="1" id="KW-1133">Transmembrane helix</keyword>
<dbReference type="RefSeq" id="XP_003173903.1">
    <property type="nucleotide sequence ID" value="XM_003173855.1"/>
</dbReference>
<dbReference type="OMA" id="PFEHLLW"/>
<keyword evidence="4" id="KW-1185">Reference proteome</keyword>
<proteinExistence type="predicted"/>
<feature type="signal peptide" evidence="2">
    <location>
        <begin position="1"/>
        <end position="23"/>
    </location>
</feature>
<dbReference type="eggNOG" id="ENOG502SHQA">
    <property type="taxonomic scope" value="Eukaryota"/>
</dbReference>
<name>E4UUV6_ARTGP</name>
<feature type="transmembrane region" description="Helical" evidence="1">
    <location>
        <begin position="212"/>
        <end position="230"/>
    </location>
</feature>
<dbReference type="GeneID" id="10029189"/>
<keyword evidence="1" id="KW-0472">Membrane</keyword>